<evidence type="ECO:0000313" key="1">
    <source>
        <dbReference type="EMBL" id="AIV99940.1"/>
    </source>
</evidence>
<dbReference type="EMBL" id="KM388991">
    <property type="protein sequence ID" value="AIV99940.1"/>
    <property type="molecule type" value="Genomic_DNA"/>
</dbReference>
<reference evidence="1" key="1">
    <citation type="submission" date="2014-07" db="EMBL/GenBank/DDBJ databases">
        <title>Super-infection of Anaplasma marginale in Endemic Stable Areas of Mexico.</title>
        <authorList>
            <person name="Castaneda E.J."/>
            <person name="Ueti M.W."/>
            <person name="Palmer G.H."/>
            <person name="Mosqueda J.J."/>
            <person name="Camacho M."/>
        </authorList>
    </citation>
    <scope>NUCLEOTIDE SEQUENCE</scope>
    <source>
        <strain evidence="1">3611</strain>
    </source>
</reference>
<feature type="non-terminal residue" evidence="1">
    <location>
        <position position="1"/>
    </location>
</feature>
<dbReference type="AlphaFoldDB" id="A0A0A0RHF5"/>
<protein>
    <submittedName>
        <fullName evidence="1">Major surface protein 2</fullName>
    </submittedName>
</protein>
<sequence>ATIENTTGSGDVSQKVCGKGTLVVAPTSVVRTPPMAPPRSVRCSLRVRHSNLLSGGGDSINTTG</sequence>
<organism evidence="1">
    <name type="scientific">Anaplasma marginale</name>
    <dbReference type="NCBI Taxonomy" id="770"/>
    <lineage>
        <taxon>Bacteria</taxon>
        <taxon>Pseudomonadati</taxon>
        <taxon>Pseudomonadota</taxon>
        <taxon>Alphaproteobacteria</taxon>
        <taxon>Rickettsiales</taxon>
        <taxon>Anaplasmataceae</taxon>
        <taxon>Anaplasma</taxon>
    </lineage>
</organism>
<name>A0A0A0RHF5_ANAMA</name>
<feature type="non-terminal residue" evidence="1">
    <location>
        <position position="64"/>
    </location>
</feature>
<gene>
    <name evidence="1" type="primary">msp2</name>
</gene>
<accession>A0A0A0RHF5</accession>
<reference evidence="1" key="2">
    <citation type="journal article" date="2015" name="PLoS ONE">
        <title>Association of Anaplasma marginale Strain Superinfection with Infection Prevalence within Tropical Regions.</title>
        <authorList>
            <person name="Castaneda-Ortiz E.J."/>
            <person name="Ueti M.W."/>
            <person name="Camacho-Nuez M."/>
            <person name="Mosqueda J.J."/>
            <person name="Mousel M.R."/>
            <person name="Johnson W.C."/>
            <person name="Palmer G.H."/>
        </authorList>
    </citation>
    <scope>NUCLEOTIDE SEQUENCE</scope>
    <source>
        <strain evidence="1">3611</strain>
    </source>
</reference>
<proteinExistence type="predicted"/>